<keyword evidence="1" id="KW-0472">Membrane</keyword>
<keyword evidence="1" id="KW-1133">Transmembrane helix</keyword>
<feature type="transmembrane region" description="Helical" evidence="1">
    <location>
        <begin position="61"/>
        <end position="79"/>
    </location>
</feature>
<keyword evidence="3" id="KW-1185">Reference proteome</keyword>
<reference evidence="3" key="1">
    <citation type="submission" date="2011-06" db="EMBL/GenBank/DDBJ databases">
        <authorList>
            <consortium name="US DOE Joint Genome Institute (JGI-PGF)"/>
            <person name="Lucas S."/>
            <person name="Han J."/>
            <person name="Lapidus A."/>
            <person name="Cheng J.-F."/>
            <person name="Goodwin L."/>
            <person name="Pitluck S."/>
            <person name="Peters L."/>
            <person name="Land M.L."/>
            <person name="Hauser L."/>
            <person name="Vogl K."/>
            <person name="Liu Z."/>
            <person name="Overmann J."/>
            <person name="Frigaard N.-U."/>
            <person name="Bryant D.A."/>
            <person name="Woyke T.J."/>
        </authorList>
    </citation>
    <scope>NUCLEOTIDE SEQUENCE [LARGE SCALE GENOMIC DNA]</scope>
    <source>
        <strain evidence="3">970</strain>
    </source>
</reference>
<dbReference type="InterPro" id="IPR018770">
    <property type="entry name" value="ChloroindolylP_hydrolase"/>
</dbReference>
<dbReference type="OrthoDB" id="6195606at2"/>
<keyword evidence="1" id="KW-0812">Transmembrane</keyword>
<sequence>MSLDRHDISGDVRQAANSARQSWQRWREGRPKAPRMLLLWLATVPLIPAAFASLVTGHLSAFTADALAYALFAVAAILARRGYLNSTREPRRRFSRRLYLPLLNVAGVLVGAATAITAIAGAGYAASVGLAFALVAMTGFFLAYGMQPWLKGERLEAVDRESRLVAEALAEAESRLIQIEQAAHALGNQELRGRLSRIAAHGRDILAQIAARPSDLSRARRFLTVFLEGAEQVSKGYVHTHRHTDSAELEQRFRSVLVTIEDQFIHQRQRLTQTDVTDLDIQIEVLQKQLEQEAIT</sequence>
<protein>
    <submittedName>
        <fullName evidence="2">5-bromo-4-chloroindolyl phosphate hydrolysis protein</fullName>
    </submittedName>
</protein>
<gene>
    <name evidence="2" type="ORF">Thi970DRAFT_03991</name>
</gene>
<dbReference type="EMBL" id="JH603170">
    <property type="protein sequence ID" value="EIC20362.1"/>
    <property type="molecule type" value="Genomic_DNA"/>
</dbReference>
<dbReference type="Proteomes" id="UP000002964">
    <property type="component" value="Unassembled WGS sequence"/>
</dbReference>
<evidence type="ECO:0000256" key="1">
    <source>
        <dbReference type="SAM" id="Phobius"/>
    </source>
</evidence>
<feature type="transmembrane region" description="Helical" evidence="1">
    <location>
        <begin position="125"/>
        <end position="144"/>
    </location>
</feature>
<evidence type="ECO:0000313" key="2">
    <source>
        <dbReference type="EMBL" id="EIC20362.1"/>
    </source>
</evidence>
<dbReference type="HOGENOM" id="CLU_082711_0_0_6"/>
<dbReference type="RefSeq" id="WP_009150765.1">
    <property type="nucleotide sequence ID" value="NZ_CP121471.1"/>
</dbReference>
<dbReference type="AlphaFoldDB" id="H8Z4V5"/>
<feature type="transmembrane region" description="Helical" evidence="1">
    <location>
        <begin position="37"/>
        <end position="55"/>
    </location>
</feature>
<proteinExistence type="predicted"/>
<accession>H8Z4V5</accession>
<reference evidence="2 3" key="2">
    <citation type="submission" date="2011-11" db="EMBL/GenBank/DDBJ databases">
        <authorList>
            <consortium name="US DOE Joint Genome Institute"/>
            <person name="Lucas S."/>
            <person name="Han J."/>
            <person name="Lapidus A."/>
            <person name="Cheng J.-F."/>
            <person name="Goodwin L."/>
            <person name="Pitluck S."/>
            <person name="Peters L."/>
            <person name="Ovchinnikova G."/>
            <person name="Zhang X."/>
            <person name="Detter J.C."/>
            <person name="Han C."/>
            <person name="Tapia R."/>
            <person name="Land M."/>
            <person name="Hauser L."/>
            <person name="Kyrpides N."/>
            <person name="Ivanova N."/>
            <person name="Pagani I."/>
            <person name="Vogl K."/>
            <person name="Liu Z."/>
            <person name="Overmann J."/>
            <person name="Frigaard N.-U."/>
            <person name="Bryant D."/>
            <person name="Woyke T."/>
        </authorList>
    </citation>
    <scope>NUCLEOTIDE SEQUENCE [LARGE SCALE GENOMIC DNA]</scope>
    <source>
        <strain evidence="2 3">970</strain>
    </source>
</reference>
<feature type="transmembrane region" description="Helical" evidence="1">
    <location>
        <begin position="99"/>
        <end position="119"/>
    </location>
</feature>
<dbReference type="STRING" id="631362.Thi970DRAFT_03991"/>
<dbReference type="Pfam" id="PF10112">
    <property type="entry name" value="Halogen_Hydrol"/>
    <property type="match status" value="1"/>
</dbReference>
<name>H8Z4V5_9GAMM</name>
<organism evidence="2 3">
    <name type="scientific">Thiorhodovibrio frisius</name>
    <dbReference type="NCBI Taxonomy" id="631362"/>
    <lineage>
        <taxon>Bacteria</taxon>
        <taxon>Pseudomonadati</taxon>
        <taxon>Pseudomonadota</taxon>
        <taxon>Gammaproteobacteria</taxon>
        <taxon>Chromatiales</taxon>
        <taxon>Chromatiaceae</taxon>
        <taxon>Thiorhodovibrio</taxon>
    </lineage>
</organism>
<evidence type="ECO:0000313" key="3">
    <source>
        <dbReference type="Proteomes" id="UP000002964"/>
    </source>
</evidence>
<dbReference type="eggNOG" id="COG4915">
    <property type="taxonomic scope" value="Bacteria"/>
</dbReference>